<sequence>MLELITVAASNPHFIFLFCNMIILTLILVNLEPSSNSDQKHNATPIPPPPPLSAANENITFETTTTRTTLFQETPANVSIDVDRVSNDCELMVNEDEELSDDELRRRVEEFIDKVNRGWKAEKLSLSLCS</sequence>
<evidence type="ECO:0000313" key="4">
    <source>
        <dbReference type="Proteomes" id="UP001229421"/>
    </source>
</evidence>
<evidence type="ECO:0008006" key="5">
    <source>
        <dbReference type="Google" id="ProtNLM"/>
    </source>
</evidence>
<accession>A0AAD8K404</accession>
<keyword evidence="2" id="KW-0812">Transmembrane</keyword>
<dbReference type="EMBL" id="JAUHHV010000008">
    <property type="protein sequence ID" value="KAK1415349.1"/>
    <property type="molecule type" value="Genomic_DNA"/>
</dbReference>
<proteinExistence type="predicted"/>
<keyword evidence="2" id="KW-1133">Transmembrane helix</keyword>
<gene>
    <name evidence="3" type="ORF">QVD17_31130</name>
</gene>
<evidence type="ECO:0000256" key="1">
    <source>
        <dbReference type="SAM" id="MobiDB-lite"/>
    </source>
</evidence>
<keyword evidence="2" id="KW-0472">Membrane</keyword>
<evidence type="ECO:0000256" key="2">
    <source>
        <dbReference type="SAM" id="Phobius"/>
    </source>
</evidence>
<keyword evidence="4" id="KW-1185">Reference proteome</keyword>
<feature type="region of interest" description="Disordered" evidence="1">
    <location>
        <begin position="35"/>
        <end position="56"/>
    </location>
</feature>
<comment type="caution">
    <text evidence="3">The sequence shown here is derived from an EMBL/GenBank/DDBJ whole genome shotgun (WGS) entry which is preliminary data.</text>
</comment>
<organism evidence="3 4">
    <name type="scientific">Tagetes erecta</name>
    <name type="common">African marigold</name>
    <dbReference type="NCBI Taxonomy" id="13708"/>
    <lineage>
        <taxon>Eukaryota</taxon>
        <taxon>Viridiplantae</taxon>
        <taxon>Streptophyta</taxon>
        <taxon>Embryophyta</taxon>
        <taxon>Tracheophyta</taxon>
        <taxon>Spermatophyta</taxon>
        <taxon>Magnoliopsida</taxon>
        <taxon>eudicotyledons</taxon>
        <taxon>Gunneridae</taxon>
        <taxon>Pentapetalae</taxon>
        <taxon>asterids</taxon>
        <taxon>campanulids</taxon>
        <taxon>Asterales</taxon>
        <taxon>Asteraceae</taxon>
        <taxon>Asteroideae</taxon>
        <taxon>Heliantheae alliance</taxon>
        <taxon>Tageteae</taxon>
        <taxon>Tagetes</taxon>
    </lineage>
</organism>
<dbReference type="Proteomes" id="UP001229421">
    <property type="component" value="Unassembled WGS sequence"/>
</dbReference>
<dbReference type="PANTHER" id="PTHR36595">
    <property type="entry name" value="TRANSMEMBRANE PROTEIN"/>
    <property type="match status" value="1"/>
</dbReference>
<dbReference type="AlphaFoldDB" id="A0AAD8K404"/>
<evidence type="ECO:0000313" key="3">
    <source>
        <dbReference type="EMBL" id="KAK1415349.1"/>
    </source>
</evidence>
<protein>
    <recommendedName>
        <fullName evidence="5">DUF4408 domain-containing protein</fullName>
    </recommendedName>
</protein>
<dbReference type="PANTHER" id="PTHR36595:SF1">
    <property type="entry name" value="TRANSMEMBRANE PROTEIN"/>
    <property type="match status" value="1"/>
</dbReference>
<name>A0AAD8K404_TARER</name>
<reference evidence="3" key="1">
    <citation type="journal article" date="2023" name="bioRxiv">
        <title>Improved chromosome-level genome assembly for marigold (Tagetes erecta).</title>
        <authorList>
            <person name="Jiang F."/>
            <person name="Yuan L."/>
            <person name="Wang S."/>
            <person name="Wang H."/>
            <person name="Xu D."/>
            <person name="Wang A."/>
            <person name="Fan W."/>
        </authorList>
    </citation>
    <scope>NUCLEOTIDE SEQUENCE</scope>
    <source>
        <strain evidence="3">WSJ</strain>
        <tissue evidence="3">Leaf</tissue>
    </source>
</reference>
<feature type="transmembrane region" description="Helical" evidence="2">
    <location>
        <begin position="12"/>
        <end position="31"/>
    </location>
</feature>